<sequence length="228" mass="24504">MDKFSVRTVIANDRPLMLAGMEYVAINSGAIELAALCRSTDDLIETLRNVPCDVVLLDYSIRGSGQQEGLALLGYLKRTFPNVAIVTLLRHDSPVLAYAILESGVSSIVSKFDEVNHIVTAIHMSYGGGQYLSPKIRSAVEHASTEGSDRVAKLSPREVEIIRLYLSGLSVSEIATQLKKGKQTISAQKTSAMKKLGAKTDIALIECALNLGLGDLSPWSAGKAEKAD</sequence>
<dbReference type="InterPro" id="IPR039420">
    <property type="entry name" value="WalR-like"/>
</dbReference>
<dbReference type="InterPro" id="IPR016032">
    <property type="entry name" value="Sig_transdc_resp-reg_C-effctor"/>
</dbReference>
<dbReference type="EMBL" id="FKJW01000006">
    <property type="protein sequence ID" value="SAK03268.1"/>
    <property type="molecule type" value="Genomic_DNA"/>
</dbReference>
<dbReference type="InterPro" id="IPR036388">
    <property type="entry name" value="WH-like_DNA-bd_sf"/>
</dbReference>
<dbReference type="PROSITE" id="PS50043">
    <property type="entry name" value="HTH_LUXR_2"/>
    <property type="match status" value="1"/>
</dbReference>
<feature type="domain" description="Response regulatory" evidence="5">
    <location>
        <begin position="7"/>
        <end position="126"/>
    </location>
</feature>
<dbReference type="InterPro" id="IPR001789">
    <property type="entry name" value="Sig_transdc_resp-reg_receiver"/>
</dbReference>
<dbReference type="RefSeq" id="WP_039223843.1">
    <property type="nucleotide sequence ID" value="NZ_CADFDV010000022.1"/>
</dbReference>
<evidence type="ECO:0000259" key="5">
    <source>
        <dbReference type="PROSITE" id="PS50110"/>
    </source>
</evidence>
<proteinExistence type="predicted"/>
<keyword evidence="2" id="KW-0238">DNA-binding</keyword>
<organism evidence="6 7">
    <name type="scientific">Burkholderia multivorans</name>
    <dbReference type="NCBI Taxonomy" id="87883"/>
    <lineage>
        <taxon>Bacteria</taxon>
        <taxon>Pseudomonadati</taxon>
        <taxon>Pseudomonadota</taxon>
        <taxon>Betaproteobacteria</taxon>
        <taxon>Burkholderiales</taxon>
        <taxon>Burkholderiaceae</taxon>
        <taxon>Burkholderia</taxon>
        <taxon>Burkholderia cepacia complex</taxon>
    </lineage>
</organism>
<evidence type="ECO:0000259" key="4">
    <source>
        <dbReference type="PROSITE" id="PS50043"/>
    </source>
</evidence>
<feature type="modified residue" description="4-aspartylphosphate" evidence="3">
    <location>
        <position position="58"/>
    </location>
</feature>
<comment type="caution">
    <text evidence="6">The sequence shown here is derived from an EMBL/GenBank/DDBJ whole genome shotgun (WGS) entry which is preliminary data.</text>
</comment>
<keyword evidence="1 3" id="KW-0597">Phosphoprotein</keyword>
<dbReference type="Pfam" id="PF00196">
    <property type="entry name" value="GerE"/>
    <property type="match status" value="1"/>
</dbReference>
<name>A0ABD7LF02_9BURK</name>
<evidence type="ECO:0000313" key="6">
    <source>
        <dbReference type="EMBL" id="SAK03268.1"/>
    </source>
</evidence>
<dbReference type="GO" id="GO:0003677">
    <property type="term" value="F:DNA binding"/>
    <property type="evidence" value="ECO:0007669"/>
    <property type="project" value="UniProtKB-KW"/>
</dbReference>
<reference evidence="6 7" key="1">
    <citation type="submission" date="2016-04" db="EMBL/GenBank/DDBJ databases">
        <authorList>
            <person name="Peeters C."/>
        </authorList>
    </citation>
    <scope>NUCLEOTIDE SEQUENCE [LARGE SCALE GENOMIC DNA]</scope>
    <source>
        <strain evidence="6">LMG 29311</strain>
    </source>
</reference>
<gene>
    <name evidence="6" type="ORF">UA18_06003</name>
</gene>
<dbReference type="Pfam" id="PF00072">
    <property type="entry name" value="Response_reg"/>
    <property type="match status" value="1"/>
</dbReference>
<evidence type="ECO:0000256" key="3">
    <source>
        <dbReference type="PROSITE-ProRule" id="PRU00169"/>
    </source>
</evidence>
<dbReference type="SUPFAM" id="SSF52172">
    <property type="entry name" value="CheY-like"/>
    <property type="match status" value="1"/>
</dbReference>
<dbReference type="PRINTS" id="PR00038">
    <property type="entry name" value="HTHLUXR"/>
</dbReference>
<dbReference type="Gene3D" id="1.10.10.10">
    <property type="entry name" value="Winged helix-like DNA-binding domain superfamily/Winged helix DNA-binding domain"/>
    <property type="match status" value="1"/>
</dbReference>
<dbReference type="InterPro" id="IPR011006">
    <property type="entry name" value="CheY-like_superfamily"/>
</dbReference>
<dbReference type="CDD" id="cd06170">
    <property type="entry name" value="LuxR_C_like"/>
    <property type="match status" value="1"/>
</dbReference>
<protein>
    <submittedName>
        <fullName evidence="6">Bacterial regulatory s, luxR family protein</fullName>
    </submittedName>
</protein>
<dbReference type="Proteomes" id="UP000196218">
    <property type="component" value="Unassembled WGS sequence"/>
</dbReference>
<dbReference type="AlphaFoldDB" id="A0ABD7LF02"/>
<evidence type="ECO:0000313" key="7">
    <source>
        <dbReference type="Proteomes" id="UP000196218"/>
    </source>
</evidence>
<dbReference type="SMART" id="SM00421">
    <property type="entry name" value="HTH_LUXR"/>
    <property type="match status" value="1"/>
</dbReference>
<dbReference type="InterPro" id="IPR000792">
    <property type="entry name" value="Tscrpt_reg_LuxR_C"/>
</dbReference>
<dbReference type="CDD" id="cd17535">
    <property type="entry name" value="REC_NarL-like"/>
    <property type="match status" value="1"/>
</dbReference>
<accession>A0ABD7LF02</accession>
<dbReference type="PANTHER" id="PTHR43214">
    <property type="entry name" value="TWO-COMPONENT RESPONSE REGULATOR"/>
    <property type="match status" value="1"/>
</dbReference>
<evidence type="ECO:0000256" key="2">
    <source>
        <dbReference type="ARBA" id="ARBA00023125"/>
    </source>
</evidence>
<dbReference type="InterPro" id="IPR058245">
    <property type="entry name" value="NreC/VraR/RcsB-like_REC"/>
</dbReference>
<dbReference type="SUPFAM" id="SSF46894">
    <property type="entry name" value="C-terminal effector domain of the bipartite response regulators"/>
    <property type="match status" value="1"/>
</dbReference>
<dbReference type="Gene3D" id="3.40.50.2300">
    <property type="match status" value="1"/>
</dbReference>
<feature type="domain" description="HTH luxR-type" evidence="4">
    <location>
        <begin position="147"/>
        <end position="212"/>
    </location>
</feature>
<dbReference type="PANTHER" id="PTHR43214:SF17">
    <property type="entry name" value="TRANSCRIPTIONAL REGULATORY PROTEIN RCSB"/>
    <property type="match status" value="1"/>
</dbReference>
<evidence type="ECO:0000256" key="1">
    <source>
        <dbReference type="ARBA" id="ARBA00022553"/>
    </source>
</evidence>
<dbReference type="PROSITE" id="PS50110">
    <property type="entry name" value="RESPONSE_REGULATORY"/>
    <property type="match status" value="1"/>
</dbReference>